<keyword evidence="1" id="KW-0812">Transmembrane</keyword>
<keyword evidence="3" id="KW-1185">Reference proteome</keyword>
<evidence type="ECO:0000256" key="1">
    <source>
        <dbReference type="SAM" id="Phobius"/>
    </source>
</evidence>
<protein>
    <recommendedName>
        <fullName evidence="4">Zinc-finger domain-containing protein</fullName>
    </recommendedName>
</protein>
<evidence type="ECO:0000313" key="3">
    <source>
        <dbReference type="Proteomes" id="UP000461730"/>
    </source>
</evidence>
<dbReference type="Proteomes" id="UP000461730">
    <property type="component" value="Unassembled WGS sequence"/>
</dbReference>
<dbReference type="EMBL" id="WRXN01000020">
    <property type="protein sequence ID" value="MVT12240.1"/>
    <property type="molecule type" value="Genomic_DNA"/>
</dbReference>
<feature type="transmembrane region" description="Helical" evidence="1">
    <location>
        <begin position="113"/>
        <end position="133"/>
    </location>
</feature>
<name>A0A7K1UD79_9BACT</name>
<reference evidence="2 3" key="1">
    <citation type="submission" date="2019-12" db="EMBL/GenBank/DDBJ databases">
        <title>Chitinophaga sp. strain ysch24 (GDMCC 1.1355), whole genome shotgun sequence.</title>
        <authorList>
            <person name="Zhang X."/>
        </authorList>
    </citation>
    <scope>NUCLEOTIDE SEQUENCE [LARGE SCALE GENOMIC DNA]</scope>
    <source>
        <strain evidence="3">ysch24</strain>
    </source>
</reference>
<evidence type="ECO:0000313" key="2">
    <source>
        <dbReference type="EMBL" id="MVT12240.1"/>
    </source>
</evidence>
<accession>A0A7K1UD79</accession>
<proteinExistence type="predicted"/>
<dbReference type="RefSeq" id="WP_157309661.1">
    <property type="nucleotide sequence ID" value="NZ_WRXN01000020.1"/>
</dbReference>
<comment type="caution">
    <text evidence="2">The sequence shown here is derived from an EMBL/GenBank/DDBJ whole genome shotgun (WGS) entry which is preliminary data.</text>
</comment>
<evidence type="ECO:0008006" key="4">
    <source>
        <dbReference type="Google" id="ProtNLM"/>
    </source>
</evidence>
<keyword evidence="1" id="KW-0472">Membrane</keyword>
<sequence length="149" mass="17254">MIVEHLTEKEIQQYAIDRPGCEISTVEHLETCEYCNARVASYQLMFTAFSELSAPVNEFDLSSMVMSRIKQKKKSFLPDDLFVYSLVLVALVFTGVVLYSFRYVFLQLFRNLSYTVVYSAAATIFTILLLQLIENYKKYQRKTDALDIV</sequence>
<feature type="transmembrane region" description="Helical" evidence="1">
    <location>
        <begin position="81"/>
        <end position="101"/>
    </location>
</feature>
<organism evidence="2 3">
    <name type="scientific">Chitinophaga tropicalis</name>
    <dbReference type="NCBI Taxonomy" id="2683588"/>
    <lineage>
        <taxon>Bacteria</taxon>
        <taxon>Pseudomonadati</taxon>
        <taxon>Bacteroidota</taxon>
        <taxon>Chitinophagia</taxon>
        <taxon>Chitinophagales</taxon>
        <taxon>Chitinophagaceae</taxon>
        <taxon>Chitinophaga</taxon>
    </lineage>
</organism>
<dbReference type="AlphaFoldDB" id="A0A7K1UD79"/>
<gene>
    <name evidence="2" type="ORF">GO493_28545</name>
</gene>
<keyword evidence="1" id="KW-1133">Transmembrane helix</keyword>